<name>A0A3N4KWW0_9PEZI</name>
<feature type="region of interest" description="Disordered" evidence="1">
    <location>
        <begin position="146"/>
        <end position="169"/>
    </location>
</feature>
<accession>A0A3N4KWW0</accession>
<evidence type="ECO:0000313" key="2">
    <source>
        <dbReference type="EMBL" id="RPB15043.1"/>
    </source>
</evidence>
<proteinExistence type="predicted"/>
<evidence type="ECO:0000256" key="1">
    <source>
        <dbReference type="SAM" id="MobiDB-lite"/>
    </source>
</evidence>
<reference evidence="2 3" key="1">
    <citation type="journal article" date="2018" name="Nat. Ecol. Evol.">
        <title>Pezizomycetes genomes reveal the molecular basis of ectomycorrhizal truffle lifestyle.</title>
        <authorList>
            <person name="Murat C."/>
            <person name="Payen T."/>
            <person name="Noel B."/>
            <person name="Kuo A."/>
            <person name="Morin E."/>
            <person name="Chen J."/>
            <person name="Kohler A."/>
            <person name="Krizsan K."/>
            <person name="Balestrini R."/>
            <person name="Da Silva C."/>
            <person name="Montanini B."/>
            <person name="Hainaut M."/>
            <person name="Levati E."/>
            <person name="Barry K.W."/>
            <person name="Belfiori B."/>
            <person name="Cichocki N."/>
            <person name="Clum A."/>
            <person name="Dockter R.B."/>
            <person name="Fauchery L."/>
            <person name="Guy J."/>
            <person name="Iotti M."/>
            <person name="Le Tacon F."/>
            <person name="Lindquist E.A."/>
            <person name="Lipzen A."/>
            <person name="Malagnac F."/>
            <person name="Mello A."/>
            <person name="Molinier V."/>
            <person name="Miyauchi S."/>
            <person name="Poulain J."/>
            <person name="Riccioni C."/>
            <person name="Rubini A."/>
            <person name="Sitrit Y."/>
            <person name="Splivallo R."/>
            <person name="Traeger S."/>
            <person name="Wang M."/>
            <person name="Zifcakova L."/>
            <person name="Wipf D."/>
            <person name="Zambonelli A."/>
            <person name="Paolocci F."/>
            <person name="Nowrousian M."/>
            <person name="Ottonello S."/>
            <person name="Baldrian P."/>
            <person name="Spatafora J.W."/>
            <person name="Henrissat B."/>
            <person name="Nagy L.G."/>
            <person name="Aury J.M."/>
            <person name="Wincker P."/>
            <person name="Grigoriev I.V."/>
            <person name="Bonfante P."/>
            <person name="Martin F.M."/>
        </authorList>
    </citation>
    <scope>NUCLEOTIDE SEQUENCE [LARGE SCALE GENOMIC DNA]</scope>
    <source>
        <strain evidence="2 3">CCBAS932</strain>
    </source>
</reference>
<gene>
    <name evidence="2" type="ORF">P167DRAFT_571909</name>
</gene>
<dbReference type="EMBL" id="ML119115">
    <property type="protein sequence ID" value="RPB15043.1"/>
    <property type="molecule type" value="Genomic_DNA"/>
</dbReference>
<sequence length="255" mass="27721">MSARGRRKVLFVRTRYRTRGFSPPPSPMGLVDGAGTDHNIADPTLPSPAVVEAGTSPGFRSGAGEAVAVPKSAATITDVTAEENMAAGALGEIPPTKRAKVEEEFEPSNSDEHIAYIAVTTSPRAISPAAPDPATPAICRSRRTRSTGTYMRSHSSPIQPFTDSGSGPGAEPISAMDAALIEISNDRFFNRHRIHEAAVAHQVACESALERVKQHRRLGTRPDDWDEDLALEGLPPLQRWKKRFGLEEEEKENWY</sequence>
<dbReference type="InParanoid" id="A0A3N4KWW0"/>
<keyword evidence="3" id="KW-1185">Reference proteome</keyword>
<dbReference type="AlphaFoldDB" id="A0A3N4KWW0"/>
<dbReference type="Proteomes" id="UP000277580">
    <property type="component" value="Unassembled WGS sequence"/>
</dbReference>
<feature type="compositionally biased region" description="Polar residues" evidence="1">
    <location>
        <begin position="146"/>
        <end position="165"/>
    </location>
</feature>
<evidence type="ECO:0000313" key="3">
    <source>
        <dbReference type="Proteomes" id="UP000277580"/>
    </source>
</evidence>
<dbReference type="OrthoDB" id="5410039at2759"/>
<protein>
    <submittedName>
        <fullName evidence="2">Uncharacterized protein</fullName>
    </submittedName>
</protein>
<organism evidence="2 3">
    <name type="scientific">Morchella conica CCBAS932</name>
    <dbReference type="NCBI Taxonomy" id="1392247"/>
    <lineage>
        <taxon>Eukaryota</taxon>
        <taxon>Fungi</taxon>
        <taxon>Dikarya</taxon>
        <taxon>Ascomycota</taxon>
        <taxon>Pezizomycotina</taxon>
        <taxon>Pezizomycetes</taxon>
        <taxon>Pezizales</taxon>
        <taxon>Morchellaceae</taxon>
        <taxon>Morchella</taxon>
    </lineage>
</organism>